<evidence type="ECO:0000256" key="1">
    <source>
        <dbReference type="SAM" id="MobiDB-lite"/>
    </source>
</evidence>
<comment type="caution">
    <text evidence="2">The sequence shown here is derived from an EMBL/GenBank/DDBJ whole genome shotgun (WGS) entry which is preliminary data.</text>
</comment>
<protein>
    <submittedName>
        <fullName evidence="2">Uncharacterized protein</fullName>
    </submittedName>
</protein>
<name>A0A8T0VPQ0_PANVG</name>
<evidence type="ECO:0000313" key="2">
    <source>
        <dbReference type="EMBL" id="KAG2637220.1"/>
    </source>
</evidence>
<dbReference type="AlphaFoldDB" id="A0A8T0VPQ0"/>
<proteinExistence type="predicted"/>
<accession>A0A8T0VPQ0</accession>
<feature type="compositionally biased region" description="Low complexity" evidence="1">
    <location>
        <begin position="47"/>
        <end position="60"/>
    </location>
</feature>
<dbReference type="Proteomes" id="UP000823388">
    <property type="component" value="Chromosome 2N"/>
</dbReference>
<keyword evidence="3" id="KW-1185">Reference proteome</keyword>
<feature type="compositionally biased region" description="Low complexity" evidence="1">
    <location>
        <begin position="73"/>
        <end position="84"/>
    </location>
</feature>
<feature type="region of interest" description="Disordered" evidence="1">
    <location>
        <begin position="29"/>
        <end position="164"/>
    </location>
</feature>
<dbReference type="EMBL" id="CM029040">
    <property type="protein sequence ID" value="KAG2637220.1"/>
    <property type="molecule type" value="Genomic_DNA"/>
</dbReference>
<feature type="compositionally biased region" description="Pro residues" evidence="1">
    <location>
        <begin position="137"/>
        <end position="146"/>
    </location>
</feature>
<gene>
    <name evidence="2" type="ORF">PVAP13_2NG506506</name>
</gene>
<organism evidence="2 3">
    <name type="scientific">Panicum virgatum</name>
    <name type="common">Blackwell switchgrass</name>
    <dbReference type="NCBI Taxonomy" id="38727"/>
    <lineage>
        <taxon>Eukaryota</taxon>
        <taxon>Viridiplantae</taxon>
        <taxon>Streptophyta</taxon>
        <taxon>Embryophyta</taxon>
        <taxon>Tracheophyta</taxon>
        <taxon>Spermatophyta</taxon>
        <taxon>Magnoliopsida</taxon>
        <taxon>Liliopsida</taxon>
        <taxon>Poales</taxon>
        <taxon>Poaceae</taxon>
        <taxon>PACMAD clade</taxon>
        <taxon>Panicoideae</taxon>
        <taxon>Panicodae</taxon>
        <taxon>Paniceae</taxon>
        <taxon>Panicinae</taxon>
        <taxon>Panicum</taxon>
        <taxon>Panicum sect. Hiantes</taxon>
    </lineage>
</organism>
<reference evidence="2 3" key="1">
    <citation type="submission" date="2020-05" db="EMBL/GenBank/DDBJ databases">
        <title>WGS assembly of Panicum virgatum.</title>
        <authorList>
            <person name="Lovell J.T."/>
            <person name="Jenkins J."/>
            <person name="Shu S."/>
            <person name="Juenger T.E."/>
            <person name="Schmutz J."/>
        </authorList>
    </citation>
    <scope>NUCLEOTIDE SEQUENCE [LARGE SCALE GENOMIC DNA]</scope>
    <source>
        <strain evidence="3">cv. AP13</strain>
    </source>
</reference>
<evidence type="ECO:0000313" key="3">
    <source>
        <dbReference type="Proteomes" id="UP000823388"/>
    </source>
</evidence>
<sequence>MAAERLPRRVASPTSLPLSSCISMAASPACRPVAQERRPHAQPTRVSPAGCSPAAAASAGHRPPVSVDTVTALLGPGSSPGLSGHACSCHGRAGPATAAVGLGRGRPVHEPLTGGQSEPSRLTAASAGEQDGWPTAARPPPAPPPRLATGRRSAWARLLPSFTP</sequence>